<evidence type="ECO:0000256" key="1">
    <source>
        <dbReference type="ARBA" id="ARBA00023015"/>
    </source>
</evidence>
<sequence>MLPGLWTVAVLSVMNGVMALVSYIANNTFPHPLNEEEEAYYLELLAEGDESARNVLTERNLRLVAHIVKKFDSTGEDVDDLISIGTIGLIKAINTFKPDKGTRLATYAARCIENEMSLTRV</sequence>
<evidence type="ECO:0000313" key="6">
    <source>
        <dbReference type="EMBL" id="SHE60143.1"/>
    </source>
</evidence>
<dbReference type="RefSeq" id="WP_073235953.1">
    <property type="nucleotide sequence ID" value="NZ_FQUY01000003.1"/>
</dbReference>
<dbReference type="InterPro" id="IPR014284">
    <property type="entry name" value="RNA_pol_sigma-70_dom"/>
</dbReference>
<evidence type="ECO:0000313" key="7">
    <source>
        <dbReference type="Proteomes" id="UP000184148"/>
    </source>
</evidence>
<dbReference type="Pfam" id="PF04542">
    <property type="entry name" value="Sigma70_r2"/>
    <property type="match status" value="1"/>
</dbReference>
<feature type="domain" description="RNA polymerase sigma-70" evidence="5">
    <location>
        <begin position="80"/>
        <end position="93"/>
    </location>
</feature>
<organism evidence="6 7">
    <name type="scientific">Desulforamulus putei DSM 12395</name>
    <dbReference type="NCBI Taxonomy" id="1121429"/>
    <lineage>
        <taxon>Bacteria</taxon>
        <taxon>Bacillati</taxon>
        <taxon>Bacillota</taxon>
        <taxon>Clostridia</taxon>
        <taxon>Eubacteriales</taxon>
        <taxon>Peptococcaceae</taxon>
        <taxon>Desulforamulus</taxon>
    </lineage>
</organism>
<evidence type="ECO:0000256" key="3">
    <source>
        <dbReference type="ARBA" id="ARBA00023125"/>
    </source>
</evidence>
<dbReference type="PANTHER" id="PTHR30376:SF3">
    <property type="entry name" value="RNA POLYMERASE SIGMA FACTOR RPOH"/>
    <property type="match status" value="1"/>
</dbReference>
<dbReference type="PROSITE" id="PS00715">
    <property type="entry name" value="SIGMA70_1"/>
    <property type="match status" value="1"/>
</dbReference>
<dbReference type="InterPro" id="IPR000943">
    <property type="entry name" value="RNA_pol_sigma70"/>
</dbReference>
<dbReference type="InterPro" id="IPR013325">
    <property type="entry name" value="RNA_pol_sigma_r2"/>
</dbReference>
<dbReference type="GO" id="GO:0016987">
    <property type="term" value="F:sigma factor activity"/>
    <property type="evidence" value="ECO:0007669"/>
    <property type="project" value="UniProtKB-KW"/>
</dbReference>
<dbReference type="GO" id="GO:0003677">
    <property type="term" value="F:DNA binding"/>
    <property type="evidence" value="ECO:0007669"/>
    <property type="project" value="UniProtKB-KW"/>
</dbReference>
<name>A0A1M4UU47_9FIRM</name>
<dbReference type="GO" id="GO:0006352">
    <property type="term" value="P:DNA-templated transcription initiation"/>
    <property type="evidence" value="ECO:0007669"/>
    <property type="project" value="InterPro"/>
</dbReference>
<dbReference type="STRING" id="1121429.SAMN02745133_00761"/>
<dbReference type="Gene3D" id="1.20.120.1810">
    <property type="match status" value="1"/>
</dbReference>
<dbReference type="InterPro" id="IPR007627">
    <property type="entry name" value="RNA_pol_sigma70_r2"/>
</dbReference>
<dbReference type="Proteomes" id="UP000184148">
    <property type="component" value="Unassembled WGS sequence"/>
</dbReference>
<evidence type="ECO:0000259" key="5">
    <source>
        <dbReference type="PROSITE" id="PS00715"/>
    </source>
</evidence>
<keyword evidence="3" id="KW-0238">DNA-binding</keyword>
<keyword evidence="2" id="KW-0731">Sigma factor</keyword>
<protein>
    <submittedName>
        <fullName evidence="6">RNA polymerase sporulation-specific sigma factor</fullName>
    </submittedName>
</protein>
<dbReference type="SUPFAM" id="SSF88946">
    <property type="entry name" value="Sigma2 domain of RNA polymerase sigma factors"/>
    <property type="match status" value="1"/>
</dbReference>
<dbReference type="PANTHER" id="PTHR30376">
    <property type="entry name" value="SIGMA FACTOR RPOH HEAT SHOCK RELATED"/>
    <property type="match status" value="1"/>
</dbReference>
<accession>A0A1M4UU47</accession>
<reference evidence="7" key="1">
    <citation type="submission" date="2016-11" db="EMBL/GenBank/DDBJ databases">
        <authorList>
            <person name="Varghese N."/>
            <person name="Submissions S."/>
        </authorList>
    </citation>
    <scope>NUCLEOTIDE SEQUENCE [LARGE SCALE GENOMIC DNA]</scope>
    <source>
        <strain evidence="7">DSM 12395</strain>
    </source>
</reference>
<dbReference type="EMBL" id="FQUY01000003">
    <property type="protein sequence ID" value="SHE60143.1"/>
    <property type="molecule type" value="Genomic_DNA"/>
</dbReference>
<dbReference type="InterPro" id="IPR050813">
    <property type="entry name" value="Sigma-70_Factor"/>
</dbReference>
<dbReference type="NCBIfam" id="TIGR02937">
    <property type="entry name" value="sigma70-ECF"/>
    <property type="match status" value="1"/>
</dbReference>
<proteinExistence type="predicted"/>
<dbReference type="AlphaFoldDB" id="A0A1M4UU47"/>
<keyword evidence="7" id="KW-1185">Reference proteome</keyword>
<gene>
    <name evidence="6" type="ORF">SAMN02745133_00761</name>
</gene>
<dbReference type="OrthoDB" id="9809557at2"/>
<keyword evidence="4" id="KW-0804">Transcription</keyword>
<keyword evidence="1" id="KW-0805">Transcription regulation</keyword>
<evidence type="ECO:0000256" key="2">
    <source>
        <dbReference type="ARBA" id="ARBA00023082"/>
    </source>
</evidence>
<evidence type="ECO:0000256" key="4">
    <source>
        <dbReference type="ARBA" id="ARBA00023163"/>
    </source>
</evidence>